<dbReference type="EMBL" id="BAABUJ010000027">
    <property type="protein sequence ID" value="GAA5803355.1"/>
    <property type="molecule type" value="Genomic_DNA"/>
</dbReference>
<evidence type="ECO:0000313" key="2">
    <source>
        <dbReference type="Proteomes" id="UP001476247"/>
    </source>
</evidence>
<dbReference type="PANTHER" id="PTHR45125">
    <property type="entry name" value="F21J9.4-RELATED"/>
    <property type="match status" value="1"/>
</dbReference>
<protein>
    <recommendedName>
        <fullName evidence="3">No apical meristem-associated C-terminal domain-containing protein</fullName>
    </recommendedName>
</protein>
<proteinExistence type="predicted"/>
<gene>
    <name evidence="1" type="ORF">HPULCUR_008834</name>
</gene>
<evidence type="ECO:0000313" key="1">
    <source>
        <dbReference type="EMBL" id="GAA5803355.1"/>
    </source>
</evidence>
<name>A0ABP9Y8Q1_9FUNG</name>
<keyword evidence="2" id="KW-1185">Reference proteome</keyword>
<sequence>MSIETPVEMTMEAPMEAPVEAPVINSNRRDQRNYSISDDKALCHAWEDISMDPIADSRQTTEIYAGKLKDCFDAKVAAAIPEGEEIYERTASALSTRISGIIREVARYSAFYTKEIGKSGMNEALARSFSMYHGSYGVKFNFGHCWAILKGHKQVLAVMPKRSLNGRKRKNAVPGSEEVEEGTTRPIDRKAAKLVEKTQNLDSGVKENYILRLIEAQEKAMERSEKKLELMGDCMINDFLSIDPSKSTDPMWLEMYKM</sequence>
<reference evidence="1 2" key="1">
    <citation type="submission" date="2024-04" db="EMBL/GenBank/DDBJ databases">
        <title>genome sequences of Mucor flavus KT1a and Helicostylum pulchrum KT1b strains isolation_sourced from the surface of a dry-aged beef.</title>
        <authorList>
            <person name="Toyotome T."/>
            <person name="Hosono M."/>
            <person name="Torimaru M."/>
            <person name="Fukuda K."/>
            <person name="Mikami N."/>
        </authorList>
    </citation>
    <scope>NUCLEOTIDE SEQUENCE [LARGE SCALE GENOMIC DNA]</scope>
    <source>
        <strain evidence="1 2">KT1b</strain>
    </source>
</reference>
<accession>A0ABP9Y8Q1</accession>
<comment type="caution">
    <text evidence="1">The sequence shown here is derived from an EMBL/GenBank/DDBJ whole genome shotgun (WGS) entry which is preliminary data.</text>
</comment>
<dbReference type="Proteomes" id="UP001476247">
    <property type="component" value="Unassembled WGS sequence"/>
</dbReference>
<evidence type="ECO:0008006" key="3">
    <source>
        <dbReference type="Google" id="ProtNLM"/>
    </source>
</evidence>
<organism evidence="1 2">
    <name type="scientific">Helicostylum pulchrum</name>
    <dbReference type="NCBI Taxonomy" id="562976"/>
    <lineage>
        <taxon>Eukaryota</taxon>
        <taxon>Fungi</taxon>
        <taxon>Fungi incertae sedis</taxon>
        <taxon>Mucoromycota</taxon>
        <taxon>Mucoromycotina</taxon>
        <taxon>Mucoromycetes</taxon>
        <taxon>Mucorales</taxon>
        <taxon>Mucorineae</taxon>
        <taxon>Mucoraceae</taxon>
        <taxon>Helicostylum</taxon>
    </lineage>
</organism>